<evidence type="ECO:0000313" key="16">
    <source>
        <dbReference type="Proteomes" id="UP000030742"/>
    </source>
</evidence>
<evidence type="ECO:0000256" key="6">
    <source>
        <dbReference type="ARBA" id="ARBA00022554"/>
    </source>
</evidence>
<dbReference type="GO" id="GO:0005929">
    <property type="term" value="C:cilium"/>
    <property type="evidence" value="ECO:0007669"/>
    <property type="project" value="UniProtKB-SubCell"/>
</dbReference>
<evidence type="ECO:0000256" key="8">
    <source>
        <dbReference type="ARBA" id="ARBA00022794"/>
    </source>
</evidence>
<evidence type="ECO:0000256" key="13">
    <source>
        <dbReference type="ARBA" id="ARBA00023273"/>
    </source>
</evidence>
<dbReference type="OrthoDB" id="189688at2759"/>
<dbReference type="GO" id="GO:0030030">
    <property type="term" value="P:cell projection organization"/>
    <property type="evidence" value="ECO:0007669"/>
    <property type="project" value="UniProtKB-KW"/>
</dbReference>
<dbReference type="GO" id="GO:0005774">
    <property type="term" value="C:vacuolar membrane"/>
    <property type="evidence" value="ECO:0007669"/>
    <property type="project" value="UniProtKB-SubCell"/>
</dbReference>
<feature type="transmembrane region" description="Helical" evidence="14">
    <location>
        <begin position="114"/>
        <end position="133"/>
    </location>
</feature>
<keyword evidence="10" id="KW-0969">Cilium</keyword>
<evidence type="ECO:0000256" key="10">
    <source>
        <dbReference type="ARBA" id="ARBA00023069"/>
    </source>
</evidence>
<gene>
    <name evidence="15" type="ORF">D910_11204</name>
</gene>
<keyword evidence="13" id="KW-0966">Cell projection</keyword>
<feature type="transmembrane region" description="Helical" evidence="14">
    <location>
        <begin position="43"/>
        <end position="67"/>
    </location>
</feature>
<evidence type="ECO:0000256" key="1">
    <source>
        <dbReference type="ARBA" id="ARBA00003709"/>
    </source>
</evidence>
<evidence type="ECO:0000313" key="15">
    <source>
        <dbReference type="EMBL" id="ERL93918.1"/>
    </source>
</evidence>
<evidence type="ECO:0000256" key="14">
    <source>
        <dbReference type="SAM" id="Phobius"/>
    </source>
</evidence>
<keyword evidence="7 14" id="KW-0812">Transmembrane</keyword>
<dbReference type="EMBL" id="KB632375">
    <property type="protein sequence ID" value="ERL93918.1"/>
    <property type="molecule type" value="Genomic_DNA"/>
</dbReference>
<dbReference type="PANTHER" id="PTHR13306:SF6">
    <property type="entry name" value="TRANSMEMBRANE PROTEIN 138"/>
    <property type="match status" value="1"/>
</dbReference>
<evidence type="ECO:0000256" key="7">
    <source>
        <dbReference type="ARBA" id="ARBA00022692"/>
    </source>
</evidence>
<dbReference type="Pfam" id="PF14935">
    <property type="entry name" value="TMEM138"/>
    <property type="match status" value="1"/>
</dbReference>
<dbReference type="AlphaFoldDB" id="U4UN81"/>
<evidence type="ECO:0000256" key="11">
    <source>
        <dbReference type="ARBA" id="ARBA00023136"/>
    </source>
</evidence>
<accession>U4UN81</accession>
<dbReference type="STRING" id="77166.U4UN81"/>
<evidence type="ECO:0000256" key="3">
    <source>
        <dbReference type="ARBA" id="ARBA00004138"/>
    </source>
</evidence>
<keyword evidence="6" id="KW-0926">Vacuole</keyword>
<dbReference type="InterPro" id="IPR024133">
    <property type="entry name" value="TM_138"/>
</dbReference>
<keyword evidence="11 14" id="KW-0472">Membrane</keyword>
<sequence>MKITTNRYTAILTLQTFLLTIDWIMNIVGLVATQTNASMVTLLIVQDACILVALSTLLLTFFSTYLFKNGLVYLLYERFRTSLVICMFYFILTTVLHVWSIATKWSTSRYSWTTGYVVLLVLQRLTATIYYYCYKRASLRISDQRFYEDMDSGPADTIADVRRQIG</sequence>
<keyword evidence="12" id="KW-0325">Glycoprotein</keyword>
<protein>
    <recommendedName>
        <fullName evidence="5">Transmembrane protein 138</fullName>
    </recommendedName>
</protein>
<evidence type="ECO:0000256" key="4">
    <source>
        <dbReference type="ARBA" id="ARBA00010572"/>
    </source>
</evidence>
<dbReference type="PANTHER" id="PTHR13306">
    <property type="entry name" value="TRANSMEMBRANE PROTEIN 138"/>
    <property type="match status" value="1"/>
</dbReference>
<keyword evidence="9 14" id="KW-1133">Transmembrane helix</keyword>
<organism evidence="15 16">
    <name type="scientific">Dendroctonus ponderosae</name>
    <name type="common">Mountain pine beetle</name>
    <dbReference type="NCBI Taxonomy" id="77166"/>
    <lineage>
        <taxon>Eukaryota</taxon>
        <taxon>Metazoa</taxon>
        <taxon>Ecdysozoa</taxon>
        <taxon>Arthropoda</taxon>
        <taxon>Hexapoda</taxon>
        <taxon>Insecta</taxon>
        <taxon>Pterygota</taxon>
        <taxon>Neoptera</taxon>
        <taxon>Endopterygota</taxon>
        <taxon>Coleoptera</taxon>
        <taxon>Polyphaga</taxon>
        <taxon>Cucujiformia</taxon>
        <taxon>Curculionidae</taxon>
        <taxon>Scolytinae</taxon>
        <taxon>Dendroctonus</taxon>
    </lineage>
</organism>
<comment type="function">
    <text evidence="1">Required for ciliogenesis.</text>
</comment>
<evidence type="ECO:0000256" key="5">
    <source>
        <dbReference type="ARBA" id="ARBA00014515"/>
    </source>
</evidence>
<evidence type="ECO:0000256" key="2">
    <source>
        <dbReference type="ARBA" id="ARBA00004128"/>
    </source>
</evidence>
<name>U4UN81_DENPD</name>
<reference evidence="15 16" key="1">
    <citation type="journal article" date="2013" name="Genome Biol.">
        <title>Draft genome of the mountain pine beetle, Dendroctonus ponderosae Hopkins, a major forest pest.</title>
        <authorList>
            <person name="Keeling C.I."/>
            <person name="Yuen M.M."/>
            <person name="Liao N.Y."/>
            <person name="Docking T.R."/>
            <person name="Chan S.K."/>
            <person name="Taylor G.A."/>
            <person name="Palmquist D.L."/>
            <person name="Jackman S.D."/>
            <person name="Nguyen A."/>
            <person name="Li M."/>
            <person name="Henderson H."/>
            <person name="Janes J.K."/>
            <person name="Zhao Y."/>
            <person name="Pandoh P."/>
            <person name="Moore R."/>
            <person name="Sperling F.A."/>
            <person name="Huber D.P."/>
            <person name="Birol I."/>
            <person name="Jones S.J."/>
            <person name="Bohlmann J."/>
        </authorList>
    </citation>
    <scope>NUCLEOTIDE SEQUENCE</scope>
</reference>
<comment type="similarity">
    <text evidence="4">Belongs to the TMEM138 family.</text>
</comment>
<evidence type="ECO:0000256" key="12">
    <source>
        <dbReference type="ARBA" id="ARBA00023180"/>
    </source>
</evidence>
<feature type="transmembrane region" description="Helical" evidence="14">
    <location>
        <begin position="79"/>
        <end position="102"/>
    </location>
</feature>
<comment type="subcellular location">
    <subcellularLocation>
        <location evidence="3">Cell projection</location>
        <location evidence="3">Cilium</location>
    </subcellularLocation>
    <subcellularLocation>
        <location evidence="2">Vacuole membrane</location>
        <topology evidence="2">Multi-pass membrane protein</topology>
    </subcellularLocation>
</comment>
<proteinExistence type="inferred from homology"/>
<evidence type="ECO:0000256" key="9">
    <source>
        <dbReference type="ARBA" id="ARBA00022989"/>
    </source>
</evidence>
<keyword evidence="8" id="KW-0970">Cilium biogenesis/degradation</keyword>
<dbReference type="Proteomes" id="UP000030742">
    <property type="component" value="Unassembled WGS sequence"/>
</dbReference>